<dbReference type="AlphaFoldDB" id="A0A0J8GKQ4"/>
<reference evidence="1 2" key="1">
    <citation type="journal article" date="2015" name="Genome Biol. Evol.">
        <title>Comparative Genomics of Listeria Sensu Lato: Genus-Wide Differences in Evolutionary Dynamics and the Progressive Gain of Complex, Potentially Pathogenicity-Related Traits through Lateral Gene Transfer.</title>
        <authorList>
            <person name="Chiara M."/>
            <person name="Caruso M."/>
            <person name="D'Erchia A.M."/>
            <person name="Manzari C."/>
            <person name="Fraccalvieri R."/>
            <person name="Goffredo E."/>
            <person name="Latorre L."/>
            <person name="Miccolupo A."/>
            <person name="Padalino I."/>
            <person name="Santagada G."/>
            <person name="Chiocco D."/>
            <person name="Pesole G."/>
            <person name="Horner D.S."/>
            <person name="Parisi A."/>
        </authorList>
    </citation>
    <scope>NUCLEOTIDE SEQUENCE [LARGE SCALE GENOMIC DNA]</scope>
    <source>
        <strain evidence="1 2">1991</strain>
    </source>
</reference>
<name>A0A0J8GKQ4_9LIST</name>
<dbReference type="PATRIC" id="fig|1430899.3.peg.45"/>
<sequence>MNTVVDFLDRRTEDFVNYWISTYYVYSEEYALRRHVEGFLDAQHRETTFLFRKALQYFGKNEGVPHLEEIGQDRHDMQTPFDDAYTNLSTFFTALMEFLMIHHENRTLNCSQAKLFKALLEIRKMEAASGLSLITGYYSQTEEINI</sequence>
<proteinExistence type="predicted"/>
<evidence type="ECO:0000313" key="1">
    <source>
        <dbReference type="EMBL" id="KMT61338.1"/>
    </source>
</evidence>
<evidence type="ECO:0000313" key="2">
    <source>
        <dbReference type="Proteomes" id="UP000052258"/>
    </source>
</evidence>
<gene>
    <name evidence="1" type="ORF">X560_0046</name>
</gene>
<dbReference type="OrthoDB" id="2361500at2"/>
<keyword evidence="2" id="KW-1185">Reference proteome</keyword>
<dbReference type="Proteomes" id="UP000052258">
    <property type="component" value="Unassembled WGS sequence"/>
</dbReference>
<protein>
    <submittedName>
        <fullName evidence="1">Uncharacterized protein</fullName>
    </submittedName>
</protein>
<dbReference type="EMBL" id="AZHO01000002">
    <property type="protein sequence ID" value="KMT61338.1"/>
    <property type="molecule type" value="Genomic_DNA"/>
</dbReference>
<organism evidence="1 2">
    <name type="scientific">Listeria fleischmannii 1991</name>
    <dbReference type="NCBI Taxonomy" id="1430899"/>
    <lineage>
        <taxon>Bacteria</taxon>
        <taxon>Bacillati</taxon>
        <taxon>Bacillota</taxon>
        <taxon>Bacilli</taxon>
        <taxon>Bacillales</taxon>
        <taxon>Listeriaceae</taxon>
        <taxon>Listeria</taxon>
    </lineage>
</organism>
<accession>A0A0J8GKQ4</accession>
<comment type="caution">
    <text evidence="1">The sequence shown here is derived from an EMBL/GenBank/DDBJ whole genome shotgun (WGS) entry which is preliminary data.</text>
</comment>